<evidence type="ECO:0000256" key="4">
    <source>
        <dbReference type="ARBA" id="ARBA00023002"/>
    </source>
</evidence>
<name>A0A194URC4_CYTMA</name>
<keyword evidence="3" id="KW-1133">Transmembrane helix</keyword>
<keyword evidence="6" id="KW-0472">Membrane</keyword>
<sequence>MESSRRPPFFLQPTPLILLSLLLVTCNVSLYTQIRRLQLAVDDHGFTGIYSRGKSWKQFHTYTEYSNVNQSVSDVAWSGFTTNGFVAIPHREAARAGLPAAEDFPDDAEKGVYVLGGFHELHCVQIYLREVIQDLMAGKSVDEKAIHINHCYDALRQEIQCRANDVPLYAPYQSKLTGDGQFRLCRDWDALTEFAKEHTACWPTGYCADLEGR</sequence>
<proteinExistence type="inferred from homology"/>
<dbReference type="EMBL" id="KN714672">
    <property type="protein sequence ID" value="KUI54225.1"/>
    <property type="molecule type" value="Genomic_DNA"/>
</dbReference>
<dbReference type="GO" id="GO:0016491">
    <property type="term" value="F:oxidoreductase activity"/>
    <property type="evidence" value="ECO:0007669"/>
    <property type="project" value="UniProtKB-KW"/>
</dbReference>
<dbReference type="OrthoDB" id="3687641at2759"/>
<accession>A0A194URC4</accession>
<evidence type="ECO:0000256" key="8">
    <source>
        <dbReference type="ARBA" id="ARBA00035112"/>
    </source>
</evidence>
<evidence type="ECO:0000313" key="10">
    <source>
        <dbReference type="Proteomes" id="UP000078576"/>
    </source>
</evidence>
<keyword evidence="4" id="KW-0560">Oxidoreductase</keyword>
<keyword evidence="10" id="KW-1185">Reference proteome</keyword>
<dbReference type="STRING" id="694573.A0A194URC4"/>
<evidence type="ECO:0000256" key="3">
    <source>
        <dbReference type="ARBA" id="ARBA00022989"/>
    </source>
</evidence>
<dbReference type="InterPro" id="IPR021765">
    <property type="entry name" value="UstYa-like"/>
</dbReference>
<dbReference type="Pfam" id="PF11807">
    <property type="entry name" value="UstYa"/>
    <property type="match status" value="1"/>
</dbReference>
<comment type="similarity">
    <text evidence="8">Belongs to the ustYa family.</text>
</comment>
<dbReference type="GO" id="GO:0043386">
    <property type="term" value="P:mycotoxin biosynthetic process"/>
    <property type="evidence" value="ECO:0007669"/>
    <property type="project" value="InterPro"/>
</dbReference>
<dbReference type="AlphaFoldDB" id="A0A194URC4"/>
<keyword evidence="2" id="KW-0812">Transmembrane</keyword>
<keyword evidence="5" id="KW-0843">Virulence</keyword>
<evidence type="ECO:0000256" key="7">
    <source>
        <dbReference type="ARBA" id="ARBA00023180"/>
    </source>
</evidence>
<dbReference type="GO" id="GO:0016020">
    <property type="term" value="C:membrane"/>
    <property type="evidence" value="ECO:0007669"/>
    <property type="project" value="UniProtKB-SubCell"/>
</dbReference>
<evidence type="ECO:0000256" key="2">
    <source>
        <dbReference type="ARBA" id="ARBA00022692"/>
    </source>
</evidence>
<evidence type="ECO:0000256" key="1">
    <source>
        <dbReference type="ARBA" id="ARBA00004167"/>
    </source>
</evidence>
<comment type="subcellular location">
    <subcellularLocation>
        <location evidence="1">Membrane</location>
        <topology evidence="1">Single-pass membrane protein</topology>
    </subcellularLocation>
</comment>
<dbReference type="PANTHER" id="PTHR33365:SF6">
    <property type="entry name" value="OXIDASE USTYA"/>
    <property type="match status" value="1"/>
</dbReference>
<evidence type="ECO:0000256" key="5">
    <source>
        <dbReference type="ARBA" id="ARBA00023026"/>
    </source>
</evidence>
<keyword evidence="7" id="KW-0325">Glycoprotein</keyword>
<evidence type="ECO:0000313" key="9">
    <source>
        <dbReference type="EMBL" id="KUI54225.1"/>
    </source>
</evidence>
<reference evidence="10" key="1">
    <citation type="submission" date="2014-12" db="EMBL/GenBank/DDBJ databases">
        <title>Genome Sequence of Valsa Canker Pathogens Uncovers a Specific Adaption of Colonization on Woody Bark.</title>
        <authorList>
            <person name="Yin Z."/>
            <person name="Liu H."/>
            <person name="Gao X."/>
            <person name="Li Z."/>
            <person name="Song N."/>
            <person name="Ke X."/>
            <person name="Dai Q."/>
            <person name="Wu Y."/>
            <person name="Sun Y."/>
            <person name="Xu J.-R."/>
            <person name="Kang Z.K."/>
            <person name="Wang L."/>
            <person name="Huang L."/>
        </authorList>
    </citation>
    <scope>NUCLEOTIDE SEQUENCE [LARGE SCALE GENOMIC DNA]</scope>
    <source>
        <strain evidence="10">SXYL134</strain>
    </source>
</reference>
<dbReference type="Proteomes" id="UP000078576">
    <property type="component" value="Unassembled WGS sequence"/>
</dbReference>
<organism evidence="9 10">
    <name type="scientific">Cytospora mali</name>
    <name type="common">Apple Valsa canker fungus</name>
    <name type="synonym">Valsa mali</name>
    <dbReference type="NCBI Taxonomy" id="578113"/>
    <lineage>
        <taxon>Eukaryota</taxon>
        <taxon>Fungi</taxon>
        <taxon>Dikarya</taxon>
        <taxon>Ascomycota</taxon>
        <taxon>Pezizomycotina</taxon>
        <taxon>Sordariomycetes</taxon>
        <taxon>Sordariomycetidae</taxon>
        <taxon>Diaporthales</taxon>
        <taxon>Cytosporaceae</taxon>
        <taxon>Cytospora</taxon>
    </lineage>
</organism>
<dbReference type="PANTHER" id="PTHR33365">
    <property type="entry name" value="YALI0B05434P"/>
    <property type="match status" value="1"/>
</dbReference>
<evidence type="ECO:0000256" key="6">
    <source>
        <dbReference type="ARBA" id="ARBA00023136"/>
    </source>
</evidence>
<gene>
    <name evidence="9" type="ORF">VP1G_01621</name>
</gene>
<protein>
    <submittedName>
        <fullName evidence="9">Uncharacterized protein</fullName>
    </submittedName>
</protein>